<dbReference type="PROSITE" id="PS51257">
    <property type="entry name" value="PROKAR_LIPOPROTEIN"/>
    <property type="match status" value="1"/>
</dbReference>
<dbReference type="AlphaFoldDB" id="A0A3B1DP30"/>
<gene>
    <name evidence="2" type="ORF">MNBD_NITROSPIRAE01-738</name>
</gene>
<feature type="coiled-coil region" evidence="1">
    <location>
        <begin position="155"/>
        <end position="182"/>
    </location>
</feature>
<reference evidence="2" key="1">
    <citation type="submission" date="2018-06" db="EMBL/GenBank/DDBJ databases">
        <authorList>
            <person name="Zhirakovskaya E."/>
        </authorList>
    </citation>
    <scope>NUCLEOTIDE SEQUENCE</scope>
</reference>
<name>A0A3B1DP30_9ZZZZ</name>
<evidence type="ECO:0008006" key="3">
    <source>
        <dbReference type="Google" id="ProtNLM"/>
    </source>
</evidence>
<evidence type="ECO:0000313" key="2">
    <source>
        <dbReference type="EMBL" id="VAX30497.1"/>
    </source>
</evidence>
<sequence>MLELYEKNVLWLSLRQGRGVFWLIFLVFFFAGCMSKPKVKSEGDAHQPDWILNTPVEPGFLYGVGSAEVFGGDDAGASGRAKDIARVELVKQIEVKVSGEVSQEIEEVTRNGKTKLTERLRQSVKNRVPEFELSNVTGAESHKAANGKRVTVMVKLDVNKELESLRNQISALDQELGDYARKLSEIPQGGLSPLRIVAPALVLSEQRAGLQARYNAIEPRKQIAPLLSEEIKGLVRQIYQRIAQLKISVQPEGVGDRSMQTGLIAQLTKRGIKISPEGQGDIQLFYDLRVNNIPRGGTYFAMTEGDIWIKDEVGRVVRALQAKAKGTSTDPGESRSRSIRKLSGQLGKALLEALF</sequence>
<protein>
    <recommendedName>
        <fullName evidence="3">LPP20 lipoprotein</fullName>
    </recommendedName>
</protein>
<evidence type="ECO:0000256" key="1">
    <source>
        <dbReference type="SAM" id="Coils"/>
    </source>
</evidence>
<organism evidence="2">
    <name type="scientific">hydrothermal vent metagenome</name>
    <dbReference type="NCBI Taxonomy" id="652676"/>
    <lineage>
        <taxon>unclassified sequences</taxon>
        <taxon>metagenomes</taxon>
        <taxon>ecological metagenomes</taxon>
    </lineage>
</organism>
<dbReference type="EMBL" id="UOGF01000060">
    <property type="protein sequence ID" value="VAX30497.1"/>
    <property type="molecule type" value="Genomic_DNA"/>
</dbReference>
<accession>A0A3B1DP30</accession>
<proteinExistence type="predicted"/>
<dbReference type="Gene3D" id="3.10.28.20">
    <property type="entry name" value="Acetamidase/Formamidase-like domains"/>
    <property type="match status" value="1"/>
</dbReference>
<keyword evidence="1" id="KW-0175">Coiled coil</keyword>